<reference evidence="3" key="1">
    <citation type="submission" date="2020-03" db="EMBL/GenBank/DDBJ databases">
        <title>Molecular networking-based the target discovery of potent antiproliferative macrolactams: 5/6/7/16 polycyclic ansamycins and glycosylated trienomycin from Streptomyces cacaoi subsp. asoensis.</title>
        <authorList>
            <person name="Liu L.-L."/>
        </authorList>
    </citation>
    <scope>NUCLEOTIDE SEQUENCE [LARGE SCALE GENOMIC DNA]</scope>
    <source>
        <strain evidence="3">H2S5</strain>
    </source>
</reference>
<evidence type="ECO:0008006" key="5">
    <source>
        <dbReference type="Google" id="ProtNLM"/>
    </source>
</evidence>
<dbReference type="SUPFAM" id="SSF116734">
    <property type="entry name" value="DNA methylase specificity domain"/>
    <property type="match status" value="2"/>
</dbReference>
<organism evidence="3 4">
    <name type="scientific">Streptomyces asoensis</name>
    <dbReference type="NCBI Taxonomy" id="249586"/>
    <lineage>
        <taxon>Bacteria</taxon>
        <taxon>Bacillati</taxon>
        <taxon>Actinomycetota</taxon>
        <taxon>Actinomycetes</taxon>
        <taxon>Kitasatosporales</taxon>
        <taxon>Streptomycetaceae</taxon>
        <taxon>Streptomyces</taxon>
    </lineage>
</organism>
<dbReference type="GO" id="GO:0009307">
    <property type="term" value="P:DNA restriction-modification system"/>
    <property type="evidence" value="ECO:0007669"/>
    <property type="project" value="UniProtKB-KW"/>
</dbReference>
<evidence type="ECO:0000313" key="3">
    <source>
        <dbReference type="EMBL" id="QJT03072.1"/>
    </source>
</evidence>
<evidence type="ECO:0000313" key="4">
    <source>
        <dbReference type="Proteomes" id="UP000502665"/>
    </source>
</evidence>
<keyword evidence="2" id="KW-0238">DNA-binding</keyword>
<accession>A0A6M4WT05</accession>
<keyword evidence="4" id="KW-1185">Reference proteome</keyword>
<dbReference type="Gene3D" id="3.90.220.20">
    <property type="entry name" value="DNA methylase specificity domains"/>
    <property type="match status" value="2"/>
</dbReference>
<proteinExistence type="predicted"/>
<sequence>MHDHVGSGITGSDLDDVWTSTTVAEAAEDMRITYGISDRDLPDHQGVVRIGDIRDGRVRTDQPGRTGAAEPKDTRAALRAGDLVVVLVRRAGDAALVTEEHAGWIATRGVGIIRSEDSHVTRWLRIWFRTPRAQAWIGQHVDAHVEPTLSLDALRRMPVLLPPPARIDRLDDVVGLIEARMELNLRIAADAVQLADAQHAALARHRAWWPLRPFGAVTRAATGRAAPKAAGEDDGPRVTRVAPGDILDARLPYIAATGQEGPAEPRTVCDSGTILIATRPGGGHAAVTLRPTAPGRGVVAIHPQAPTDLWWLLHELRSRGEELSGAAQGRHAREITARAFSKLDVAWPDEDTRRRFDRVAEPLHGRARKAVEENRVLRELLGTLLRGLSSGSGRVSLGGPGAP</sequence>
<dbReference type="RefSeq" id="WP_171398549.1">
    <property type="nucleotide sequence ID" value="NZ_CP049838.1"/>
</dbReference>
<dbReference type="EMBL" id="CP049838">
    <property type="protein sequence ID" value="QJT03072.1"/>
    <property type="molecule type" value="Genomic_DNA"/>
</dbReference>
<dbReference type="Proteomes" id="UP000502665">
    <property type="component" value="Chromosome"/>
</dbReference>
<dbReference type="InterPro" id="IPR044946">
    <property type="entry name" value="Restrct_endonuc_typeI_TRD_sf"/>
</dbReference>
<dbReference type="InterPro" id="IPR052021">
    <property type="entry name" value="Type-I_RS_S_subunit"/>
</dbReference>
<dbReference type="REBASE" id="403816">
    <property type="entry name" value="S.ScaH255ORF24590P"/>
</dbReference>
<evidence type="ECO:0000256" key="1">
    <source>
        <dbReference type="ARBA" id="ARBA00022747"/>
    </source>
</evidence>
<name>A0A6M4WT05_9ACTN</name>
<dbReference type="GO" id="GO:0003677">
    <property type="term" value="F:DNA binding"/>
    <property type="evidence" value="ECO:0007669"/>
    <property type="project" value="UniProtKB-KW"/>
</dbReference>
<dbReference type="AlphaFoldDB" id="A0A6M4WT05"/>
<dbReference type="PANTHER" id="PTHR30408:SF13">
    <property type="entry name" value="TYPE I RESTRICTION ENZYME HINDI SPECIFICITY SUBUNIT"/>
    <property type="match status" value="1"/>
</dbReference>
<protein>
    <recommendedName>
        <fullName evidence="5">Type I restriction modification DNA specificity domain-containing protein</fullName>
    </recommendedName>
</protein>
<dbReference type="PANTHER" id="PTHR30408">
    <property type="entry name" value="TYPE-1 RESTRICTION ENZYME ECOKI SPECIFICITY PROTEIN"/>
    <property type="match status" value="1"/>
</dbReference>
<gene>
    <name evidence="3" type="ORF">G9272_24595</name>
</gene>
<keyword evidence="1" id="KW-0680">Restriction system</keyword>
<evidence type="ECO:0000256" key="2">
    <source>
        <dbReference type="ARBA" id="ARBA00023125"/>
    </source>
</evidence>